<dbReference type="InterPro" id="IPR005269">
    <property type="entry name" value="LOG"/>
</dbReference>
<evidence type="ECO:0000313" key="5">
    <source>
        <dbReference type="Proteomes" id="UP000240572"/>
    </source>
</evidence>
<dbReference type="EMBL" id="PYGD01000001">
    <property type="protein sequence ID" value="PSK94373.1"/>
    <property type="molecule type" value="Genomic_DNA"/>
</dbReference>
<comment type="catalytic activity">
    <reaction evidence="1">
        <text>AMP + H2O = D-ribose 5-phosphate + adenine</text>
        <dbReference type="Rhea" id="RHEA:20129"/>
        <dbReference type="ChEBI" id="CHEBI:15377"/>
        <dbReference type="ChEBI" id="CHEBI:16708"/>
        <dbReference type="ChEBI" id="CHEBI:78346"/>
        <dbReference type="ChEBI" id="CHEBI:456215"/>
        <dbReference type="EC" id="3.2.2.4"/>
    </reaction>
</comment>
<sequence length="193" mass="21148">MKSIVVFCGSSYGNQPVYEEQAVVLGQTLARNGIRLIYGGASVGLMGAVANAALQAGGTVIGVIPRFLNSREIAHIGLSELILVESMHERKAKMNELCDGVITLPGGFGTMEELFEMLTWSQLGLHTKPIGLLNTAGYYDPLNYMVKTMEEQGFLKPVYREMLLTDENVDVLLAKMKSYTAPEVPKWISKETT</sequence>
<dbReference type="AlphaFoldDB" id="A0A2P8DAX9"/>
<keyword evidence="3" id="KW-0203">Cytokinin biosynthesis</keyword>
<evidence type="ECO:0000313" key="4">
    <source>
        <dbReference type="EMBL" id="PSK94373.1"/>
    </source>
</evidence>
<dbReference type="Pfam" id="PF03641">
    <property type="entry name" value="Lysine_decarbox"/>
    <property type="match status" value="1"/>
</dbReference>
<accession>A0A2P8DAX9</accession>
<dbReference type="OrthoDB" id="9801098at2"/>
<evidence type="ECO:0000256" key="2">
    <source>
        <dbReference type="ARBA" id="ARBA00006763"/>
    </source>
</evidence>
<dbReference type="PANTHER" id="PTHR31223">
    <property type="entry name" value="LOG FAMILY PROTEIN YJL055W"/>
    <property type="match status" value="1"/>
</dbReference>
<dbReference type="GO" id="GO:0009691">
    <property type="term" value="P:cytokinin biosynthetic process"/>
    <property type="evidence" value="ECO:0007669"/>
    <property type="project" value="UniProtKB-UniRule"/>
</dbReference>
<reference evidence="4 5" key="1">
    <citation type="submission" date="2018-03" db="EMBL/GenBank/DDBJ databases">
        <title>Genomic Encyclopedia of Type Strains, Phase III (KMG-III): the genomes of soil and plant-associated and newly described type strains.</title>
        <authorList>
            <person name="Whitman W."/>
        </authorList>
    </citation>
    <scope>NUCLEOTIDE SEQUENCE [LARGE SCALE GENOMIC DNA]</scope>
    <source>
        <strain evidence="4 5">CGMCC 1.12700</strain>
    </source>
</reference>
<dbReference type="SUPFAM" id="SSF102405">
    <property type="entry name" value="MCP/YpsA-like"/>
    <property type="match status" value="1"/>
</dbReference>
<dbReference type="InterPro" id="IPR031100">
    <property type="entry name" value="LOG_fam"/>
</dbReference>
<dbReference type="RefSeq" id="WP_106521082.1">
    <property type="nucleotide sequence ID" value="NZ_PYGD01000001.1"/>
</dbReference>
<comment type="similarity">
    <text evidence="2 3">Belongs to the LOG family.</text>
</comment>
<dbReference type="PANTHER" id="PTHR31223:SF70">
    <property type="entry name" value="LOG FAMILY PROTEIN YJL055W"/>
    <property type="match status" value="1"/>
</dbReference>
<organism evidence="4 5">
    <name type="scientific">Taibaiella chishuiensis</name>
    <dbReference type="NCBI Taxonomy" id="1434707"/>
    <lineage>
        <taxon>Bacteria</taxon>
        <taxon>Pseudomonadati</taxon>
        <taxon>Bacteroidota</taxon>
        <taxon>Chitinophagia</taxon>
        <taxon>Chitinophagales</taxon>
        <taxon>Chitinophagaceae</taxon>
        <taxon>Taibaiella</taxon>
    </lineage>
</organism>
<dbReference type="GO" id="GO:0005829">
    <property type="term" value="C:cytosol"/>
    <property type="evidence" value="ECO:0007669"/>
    <property type="project" value="TreeGrafter"/>
</dbReference>
<proteinExistence type="inferred from homology"/>
<dbReference type="NCBIfam" id="TIGR00730">
    <property type="entry name" value="Rossman fold protein, TIGR00730 family"/>
    <property type="match status" value="1"/>
</dbReference>
<keyword evidence="5" id="KW-1185">Reference proteome</keyword>
<name>A0A2P8DAX9_9BACT</name>
<dbReference type="Proteomes" id="UP000240572">
    <property type="component" value="Unassembled WGS sequence"/>
</dbReference>
<dbReference type="Gene3D" id="3.40.50.450">
    <property type="match status" value="1"/>
</dbReference>
<keyword evidence="3" id="KW-0378">Hydrolase</keyword>
<dbReference type="EC" id="3.2.2.n1" evidence="3"/>
<gene>
    <name evidence="4" type="ORF">B0I18_101528</name>
</gene>
<protein>
    <recommendedName>
        <fullName evidence="3">Cytokinin riboside 5'-monophosphate phosphoribohydrolase</fullName>
        <ecNumber evidence="3">3.2.2.n1</ecNumber>
    </recommendedName>
</protein>
<evidence type="ECO:0000256" key="3">
    <source>
        <dbReference type="RuleBase" id="RU363015"/>
    </source>
</evidence>
<comment type="caution">
    <text evidence="4">The sequence shown here is derived from an EMBL/GenBank/DDBJ whole genome shotgun (WGS) entry which is preliminary data.</text>
</comment>
<evidence type="ECO:0000256" key="1">
    <source>
        <dbReference type="ARBA" id="ARBA00000274"/>
    </source>
</evidence>
<dbReference type="GO" id="GO:0008714">
    <property type="term" value="F:AMP nucleosidase activity"/>
    <property type="evidence" value="ECO:0007669"/>
    <property type="project" value="UniProtKB-EC"/>
</dbReference>